<keyword evidence="1" id="KW-0472">Membrane</keyword>
<gene>
    <name evidence="3" type="ORF">NY014_14730</name>
</gene>
<feature type="domain" description="Phosphatidic acid phosphatase type 2/haloperoxidase" evidence="2">
    <location>
        <begin position="86"/>
        <end position="156"/>
    </location>
</feature>
<comment type="caution">
    <text evidence="3">The sequence shown here is derived from an EMBL/GenBank/DDBJ whole genome shotgun (WGS) entry which is preliminary data.</text>
</comment>
<accession>A0ABT2G8W0</accession>
<keyword evidence="1" id="KW-1133">Transmembrane helix</keyword>
<feature type="transmembrane region" description="Helical" evidence="1">
    <location>
        <begin position="86"/>
        <end position="103"/>
    </location>
</feature>
<dbReference type="Proteomes" id="UP001206788">
    <property type="component" value="Unassembled WGS sequence"/>
</dbReference>
<dbReference type="Pfam" id="PF01569">
    <property type="entry name" value="PAP2"/>
    <property type="match status" value="1"/>
</dbReference>
<feature type="transmembrane region" description="Helical" evidence="1">
    <location>
        <begin position="135"/>
        <end position="156"/>
    </location>
</feature>
<organism evidence="3 4">
    <name type="scientific">Algoriphagus limi</name>
    <dbReference type="NCBI Taxonomy" id="2975273"/>
    <lineage>
        <taxon>Bacteria</taxon>
        <taxon>Pseudomonadati</taxon>
        <taxon>Bacteroidota</taxon>
        <taxon>Cytophagia</taxon>
        <taxon>Cytophagales</taxon>
        <taxon>Cyclobacteriaceae</taxon>
        <taxon>Algoriphagus</taxon>
    </lineage>
</organism>
<evidence type="ECO:0000256" key="1">
    <source>
        <dbReference type="SAM" id="Phobius"/>
    </source>
</evidence>
<feature type="transmembrane region" description="Helical" evidence="1">
    <location>
        <begin position="110"/>
        <end position="129"/>
    </location>
</feature>
<name>A0ABT2G8W0_9BACT</name>
<evidence type="ECO:0000259" key="2">
    <source>
        <dbReference type="Pfam" id="PF01569"/>
    </source>
</evidence>
<dbReference type="InterPro" id="IPR000326">
    <property type="entry name" value="PAP2/HPO"/>
</dbReference>
<dbReference type="EMBL" id="JANWGH010000003">
    <property type="protein sequence ID" value="MCS5491694.1"/>
    <property type="molecule type" value="Genomic_DNA"/>
</dbReference>
<keyword evidence="4" id="KW-1185">Reference proteome</keyword>
<keyword evidence="1" id="KW-0812">Transmembrane</keyword>
<protein>
    <submittedName>
        <fullName evidence="3">PA-phosphatase</fullName>
    </submittedName>
</protein>
<feature type="transmembrane region" description="Helical" evidence="1">
    <location>
        <begin position="32"/>
        <end position="50"/>
    </location>
</feature>
<feature type="transmembrane region" description="Helical" evidence="1">
    <location>
        <begin position="62"/>
        <end position="80"/>
    </location>
</feature>
<evidence type="ECO:0000313" key="3">
    <source>
        <dbReference type="EMBL" id="MCS5491694.1"/>
    </source>
</evidence>
<dbReference type="RefSeq" id="WP_259415313.1">
    <property type="nucleotide sequence ID" value="NZ_JANWGH010000003.1"/>
</dbReference>
<evidence type="ECO:0000313" key="4">
    <source>
        <dbReference type="Proteomes" id="UP001206788"/>
    </source>
</evidence>
<sequence>MSTLVIPMLTIFGLRLSGTVKSLHMHTTKDRMIPFSVTSIYFLLTTFFMHRISELDPIIWETMALISGVVVILTIVTIFWKMSAHMTGVGGLVALVLVLGFRFSNFQSLYPLLLSIFLSGGVASSRLFLNAHKPLEVYVGFIFGFLSCYFGFQWIWS</sequence>
<reference evidence="3 4" key="1">
    <citation type="submission" date="2022-08" db="EMBL/GenBank/DDBJ databases">
        <title>Algoriphagus sp. CAU 1643 isolated from mud.</title>
        <authorList>
            <person name="Kim W."/>
        </authorList>
    </citation>
    <scope>NUCLEOTIDE SEQUENCE [LARGE SCALE GENOMIC DNA]</scope>
    <source>
        <strain evidence="3 4">CAU 1643</strain>
    </source>
</reference>
<proteinExistence type="predicted"/>